<keyword evidence="2" id="KW-0479">Metal-binding</keyword>
<dbReference type="GO" id="GO:0046872">
    <property type="term" value="F:metal ion binding"/>
    <property type="evidence" value="ECO:0007669"/>
    <property type="project" value="UniProtKB-KW"/>
</dbReference>
<evidence type="ECO:0000313" key="8">
    <source>
        <dbReference type="EMBL" id="KAA0154373.1"/>
    </source>
</evidence>
<reference evidence="10 11" key="1">
    <citation type="submission" date="2019-07" db="EMBL/GenBank/DDBJ databases">
        <title>Genomes of Cafeteria roenbergensis.</title>
        <authorList>
            <person name="Fischer M.G."/>
            <person name="Hackl T."/>
            <person name="Roman M."/>
        </authorList>
    </citation>
    <scope>NUCLEOTIDE SEQUENCE [LARGE SCALE GENOMIC DNA]</scope>
    <source>
        <strain evidence="8 10">BVI</strain>
        <strain evidence="9 11">Cflag</strain>
    </source>
</reference>
<dbReference type="EMBL" id="VLTN01000012">
    <property type="protein sequence ID" value="KAA0154373.1"/>
    <property type="molecule type" value="Genomic_DNA"/>
</dbReference>
<evidence type="ECO:0000313" key="9">
    <source>
        <dbReference type="EMBL" id="KAA0159523.1"/>
    </source>
</evidence>
<sequence length="483" mass="49711">MGNGLDKPDTSKDAEMCEGNGLSCGVVSMQGWRPEMEDAHLCVGSIDGRPECAIFGVFDGHGGSRIAHRCSAELVPCLQRTPGFASAKTAEEWSGVLYNSFIALDAQMRRRATGEDFDDRSGATAVVALVTPTDVLVANAGDSRCVLGRAGRSVEMSEDHKPTNAAERRRIVRAGGSVALGRVNGELAVSRAMGDYGFKGRRDLGPEAQMVTAAPDVRSMSRHARDELLVLACDGVWDVISSDDAVRFVRDRLRSAVAPAGAISGAHITSVVDAAGALVEHALDAGSRDNMTASVVLFNLTPEAANKLRAGGAGEATDASAGPGRPSASRDRHDSAAQSSAPGSDTGSRRKALRTRGSGRNLHVVSGEEESLGSGMGIRVTPRPGSTRAGGPSSDVGSKRGGFFGGSPGGDATAAAAAQPVPSEPAGSEHSAAAEPPVSAVGGVAITAAADRRARHRHSRAGHATGRDAHGRRLYSGRTGHFG</sequence>
<evidence type="ECO:0000256" key="4">
    <source>
        <dbReference type="ARBA" id="ARBA00022912"/>
    </source>
</evidence>
<accession>A0A5A8CMM6</accession>
<dbReference type="Proteomes" id="UP000325113">
    <property type="component" value="Unassembled WGS sequence"/>
</dbReference>
<feature type="region of interest" description="Disordered" evidence="6">
    <location>
        <begin position="310"/>
        <end position="483"/>
    </location>
</feature>
<dbReference type="InterPro" id="IPR001932">
    <property type="entry name" value="PPM-type_phosphatase-like_dom"/>
</dbReference>
<dbReference type="EMBL" id="VLTM01000052">
    <property type="protein sequence ID" value="KAA0159523.1"/>
    <property type="molecule type" value="Genomic_DNA"/>
</dbReference>
<dbReference type="PROSITE" id="PS51746">
    <property type="entry name" value="PPM_2"/>
    <property type="match status" value="1"/>
</dbReference>
<dbReference type="InterPro" id="IPR036457">
    <property type="entry name" value="PPM-type-like_dom_sf"/>
</dbReference>
<feature type="compositionally biased region" description="Polar residues" evidence="6">
    <location>
        <begin position="336"/>
        <end position="346"/>
    </location>
</feature>
<feature type="compositionally biased region" description="Gly residues" evidence="6">
    <location>
        <begin position="399"/>
        <end position="409"/>
    </location>
</feature>
<evidence type="ECO:0000256" key="1">
    <source>
        <dbReference type="ARBA" id="ARBA00004170"/>
    </source>
</evidence>
<evidence type="ECO:0000313" key="11">
    <source>
        <dbReference type="Proteomes" id="UP000325113"/>
    </source>
</evidence>
<dbReference type="PROSITE" id="PS01032">
    <property type="entry name" value="PPM_1"/>
    <property type="match status" value="1"/>
</dbReference>
<dbReference type="SMART" id="SM00332">
    <property type="entry name" value="PP2Cc"/>
    <property type="match status" value="1"/>
</dbReference>
<evidence type="ECO:0000256" key="3">
    <source>
        <dbReference type="ARBA" id="ARBA00022801"/>
    </source>
</evidence>
<dbReference type="SUPFAM" id="SSF81606">
    <property type="entry name" value="PP2C-like"/>
    <property type="match status" value="1"/>
</dbReference>
<evidence type="ECO:0000256" key="5">
    <source>
        <dbReference type="RuleBase" id="RU003465"/>
    </source>
</evidence>
<evidence type="ECO:0000256" key="2">
    <source>
        <dbReference type="ARBA" id="ARBA00022723"/>
    </source>
</evidence>
<dbReference type="Proteomes" id="UP000323011">
    <property type="component" value="Unassembled WGS sequence"/>
</dbReference>
<keyword evidence="4 5" id="KW-0904">Protein phosphatase</keyword>
<feature type="domain" description="PPM-type phosphatase" evidence="7">
    <location>
        <begin position="23"/>
        <end position="298"/>
    </location>
</feature>
<name>A0A5A8CMM6_CAFRO</name>
<protein>
    <recommendedName>
        <fullName evidence="7">PPM-type phosphatase domain-containing protein</fullName>
    </recommendedName>
</protein>
<feature type="compositionally biased region" description="Low complexity" evidence="6">
    <location>
        <begin position="410"/>
        <end position="426"/>
    </location>
</feature>
<evidence type="ECO:0000313" key="10">
    <source>
        <dbReference type="Proteomes" id="UP000323011"/>
    </source>
</evidence>
<dbReference type="GO" id="GO:0004722">
    <property type="term" value="F:protein serine/threonine phosphatase activity"/>
    <property type="evidence" value="ECO:0007669"/>
    <property type="project" value="InterPro"/>
</dbReference>
<evidence type="ECO:0000256" key="6">
    <source>
        <dbReference type="SAM" id="MobiDB-lite"/>
    </source>
</evidence>
<comment type="subcellular location">
    <subcellularLocation>
        <location evidence="1">Membrane</location>
        <topology evidence="1">Peripheral membrane protein</topology>
    </subcellularLocation>
</comment>
<comment type="similarity">
    <text evidence="5">Belongs to the PP2C family.</text>
</comment>
<dbReference type="Gene3D" id="3.60.40.10">
    <property type="entry name" value="PPM-type phosphatase domain"/>
    <property type="match status" value="1"/>
</dbReference>
<dbReference type="AlphaFoldDB" id="A0A5A8CMM6"/>
<dbReference type="InterPro" id="IPR015655">
    <property type="entry name" value="PP2C"/>
</dbReference>
<dbReference type="PANTHER" id="PTHR47992">
    <property type="entry name" value="PROTEIN PHOSPHATASE"/>
    <property type="match status" value="1"/>
</dbReference>
<dbReference type="Pfam" id="PF00481">
    <property type="entry name" value="PP2C"/>
    <property type="match status" value="1"/>
</dbReference>
<proteinExistence type="inferred from homology"/>
<keyword evidence="3 5" id="KW-0378">Hydrolase</keyword>
<organism evidence="8 10">
    <name type="scientific">Cafeteria roenbergensis</name>
    <name type="common">Marine flagellate</name>
    <dbReference type="NCBI Taxonomy" id="33653"/>
    <lineage>
        <taxon>Eukaryota</taxon>
        <taxon>Sar</taxon>
        <taxon>Stramenopiles</taxon>
        <taxon>Bigyra</taxon>
        <taxon>Opalozoa</taxon>
        <taxon>Bicosoecida</taxon>
        <taxon>Cafeteriaceae</taxon>
        <taxon>Cafeteria</taxon>
    </lineage>
</organism>
<evidence type="ECO:0000259" key="7">
    <source>
        <dbReference type="PROSITE" id="PS51746"/>
    </source>
</evidence>
<gene>
    <name evidence="8" type="ORF">FNF29_02593</name>
    <name evidence="9" type="ORF">FNF31_04762</name>
</gene>
<comment type="caution">
    <text evidence="8">The sequence shown here is derived from an EMBL/GenBank/DDBJ whole genome shotgun (WGS) entry which is preliminary data.</text>
</comment>
<dbReference type="CDD" id="cd00143">
    <property type="entry name" value="PP2Cc"/>
    <property type="match status" value="1"/>
</dbReference>
<dbReference type="InterPro" id="IPR000222">
    <property type="entry name" value="PP2C_BS"/>
</dbReference>
<keyword evidence="10" id="KW-1185">Reference proteome</keyword>
<dbReference type="OMA" id="RTDPMEE"/>
<dbReference type="GO" id="GO:0016020">
    <property type="term" value="C:membrane"/>
    <property type="evidence" value="ECO:0007669"/>
    <property type="project" value="UniProtKB-SubCell"/>
</dbReference>